<evidence type="ECO:0000256" key="2">
    <source>
        <dbReference type="SAM" id="SignalP"/>
    </source>
</evidence>
<evidence type="ECO:0000313" key="4">
    <source>
        <dbReference type="EMBL" id="XDJ74856.1"/>
    </source>
</evidence>
<organism evidence="3">
    <name type="scientific">Castellaniella ginsengisoli</name>
    <dbReference type="NCBI Taxonomy" id="546114"/>
    <lineage>
        <taxon>Bacteria</taxon>
        <taxon>Pseudomonadati</taxon>
        <taxon>Pseudomonadota</taxon>
        <taxon>Betaproteobacteria</taxon>
        <taxon>Burkholderiales</taxon>
        <taxon>Alcaligenaceae</taxon>
        <taxon>Castellaniella</taxon>
    </lineage>
</organism>
<dbReference type="EMBL" id="CP158266">
    <property type="protein sequence ID" value="XDJ82681.1"/>
    <property type="molecule type" value="Genomic_DNA"/>
</dbReference>
<dbReference type="AlphaFoldDB" id="A0AB39EVI9"/>
<dbReference type="PROSITE" id="PS51257">
    <property type="entry name" value="PROKAR_LIPOPROTEIN"/>
    <property type="match status" value="1"/>
</dbReference>
<feature type="signal peptide" evidence="2">
    <location>
        <begin position="1"/>
        <end position="20"/>
    </location>
</feature>
<evidence type="ECO:0000313" key="5">
    <source>
        <dbReference type="EMBL" id="XDJ82681.1"/>
    </source>
</evidence>
<proteinExistence type="predicted"/>
<protein>
    <submittedName>
        <fullName evidence="3">Conjugal transfer protein</fullName>
    </submittedName>
</protein>
<feature type="chain" id="PRO_5044174739" evidence="2">
    <location>
        <begin position="21"/>
        <end position="49"/>
    </location>
</feature>
<dbReference type="EMBL" id="CP158264">
    <property type="protein sequence ID" value="XDJ74856.1"/>
    <property type="molecule type" value="Genomic_DNA"/>
</dbReference>
<reference evidence="3" key="1">
    <citation type="submission" date="2024-05" db="EMBL/GenBank/DDBJ databases">
        <authorList>
            <person name="Luo Y.-C."/>
            <person name="Nicholds J."/>
            <person name="Mortimer T."/>
            <person name="Maboni G."/>
        </authorList>
    </citation>
    <scope>NUCLEOTIDE SEQUENCE</scope>
    <source>
        <strain evidence="5">143751</strain>
        <strain evidence="4">143811</strain>
        <strain evidence="3">143936</strain>
    </source>
</reference>
<feature type="compositionally biased region" description="Pro residues" evidence="1">
    <location>
        <begin position="22"/>
        <end position="31"/>
    </location>
</feature>
<sequence>MKSLIATLTLAGLLAGCAFHAPQPPQPPDSPRIPVNATPPTFQGDMNHG</sequence>
<dbReference type="EMBL" id="CP158263">
    <property type="protein sequence ID" value="XDJ71059.1"/>
    <property type="molecule type" value="Genomic_DNA"/>
</dbReference>
<feature type="region of interest" description="Disordered" evidence="1">
    <location>
        <begin position="21"/>
        <end position="49"/>
    </location>
</feature>
<dbReference type="RefSeq" id="WP_368648806.1">
    <property type="nucleotide sequence ID" value="NZ_CP158263.1"/>
</dbReference>
<evidence type="ECO:0000313" key="3">
    <source>
        <dbReference type="EMBL" id="XDJ71059.1"/>
    </source>
</evidence>
<name>A0AB39EVI9_9BURK</name>
<keyword evidence="2" id="KW-0732">Signal</keyword>
<evidence type="ECO:0000256" key="1">
    <source>
        <dbReference type="SAM" id="MobiDB-lite"/>
    </source>
</evidence>
<accession>A0AB39EVI9</accession>
<gene>
    <name evidence="5" type="ORF">ABRY96_00115</name>
    <name evidence="4" type="ORF">ABRY97_01425</name>
    <name evidence="3" type="ORF">ABRZ06_08915</name>
</gene>